<dbReference type="InterPro" id="IPR040203">
    <property type="entry name" value="Sld2"/>
</dbReference>
<dbReference type="PANTHER" id="PTHR28124">
    <property type="entry name" value="DNA REPLICATION REGULATOR SLD2"/>
    <property type="match status" value="1"/>
</dbReference>
<dbReference type="GO" id="GO:1902977">
    <property type="term" value="P:mitotic DNA replication preinitiation complex assembly"/>
    <property type="evidence" value="ECO:0007669"/>
    <property type="project" value="TreeGrafter"/>
</dbReference>
<feature type="region of interest" description="Disordered" evidence="9">
    <location>
        <begin position="137"/>
        <end position="181"/>
    </location>
</feature>
<comment type="caution">
    <text evidence="10">The sequence shown here is derived from an EMBL/GenBank/DDBJ whole genome shotgun (WGS) entry which is preliminary data.</text>
</comment>
<evidence type="ECO:0000256" key="6">
    <source>
        <dbReference type="ARBA" id="ARBA00023306"/>
    </source>
</evidence>
<feature type="region of interest" description="Disordered" evidence="9">
    <location>
        <begin position="235"/>
        <end position="609"/>
    </location>
</feature>
<evidence type="ECO:0000256" key="7">
    <source>
        <dbReference type="ARBA" id="ARBA00025253"/>
    </source>
</evidence>
<comment type="similarity">
    <text evidence="2 8">Belongs to the SLD2 family.</text>
</comment>
<evidence type="ECO:0000256" key="2">
    <source>
        <dbReference type="ARBA" id="ARBA00007276"/>
    </source>
</evidence>
<dbReference type="Proteomes" id="UP000007129">
    <property type="component" value="Unassembled WGS sequence"/>
</dbReference>
<feature type="compositionally biased region" description="Polar residues" evidence="9">
    <location>
        <begin position="235"/>
        <end position="246"/>
    </location>
</feature>
<dbReference type="GO" id="GO:0003697">
    <property type="term" value="F:single-stranded DNA binding"/>
    <property type="evidence" value="ECO:0007669"/>
    <property type="project" value="TreeGrafter"/>
</dbReference>
<dbReference type="HOGENOM" id="CLU_448391_0_0_1"/>
<evidence type="ECO:0000313" key="10">
    <source>
        <dbReference type="EMBL" id="EKG17738.1"/>
    </source>
</evidence>
<dbReference type="InterPro" id="IPR021110">
    <property type="entry name" value="DNA_rep_checkpnt_protein"/>
</dbReference>
<dbReference type="Pfam" id="PF11719">
    <property type="entry name" value="Drc1-Sld2"/>
    <property type="match status" value="1"/>
</dbReference>
<evidence type="ECO:0000256" key="9">
    <source>
        <dbReference type="SAM" id="MobiDB-lite"/>
    </source>
</evidence>
<evidence type="ECO:0000256" key="5">
    <source>
        <dbReference type="ARBA" id="ARBA00023242"/>
    </source>
</evidence>
<dbReference type="AlphaFoldDB" id="K2RSN4"/>
<feature type="compositionally biased region" description="Basic and acidic residues" evidence="9">
    <location>
        <begin position="537"/>
        <end position="572"/>
    </location>
</feature>
<dbReference type="GO" id="GO:0003688">
    <property type="term" value="F:DNA replication origin binding"/>
    <property type="evidence" value="ECO:0007669"/>
    <property type="project" value="TreeGrafter"/>
</dbReference>
<keyword evidence="5 8" id="KW-0539">Nucleus</keyword>
<name>K2RSN4_MACPH</name>
<dbReference type="InParanoid" id="K2RSN4"/>
<feature type="compositionally biased region" description="Acidic residues" evidence="9">
    <location>
        <begin position="397"/>
        <end position="406"/>
    </location>
</feature>
<feature type="compositionally biased region" description="Basic and acidic residues" evidence="9">
    <location>
        <begin position="366"/>
        <end position="396"/>
    </location>
</feature>
<dbReference type="GO" id="GO:0006270">
    <property type="term" value="P:DNA replication initiation"/>
    <property type="evidence" value="ECO:0007669"/>
    <property type="project" value="UniProtKB-UniRule"/>
</dbReference>
<comment type="subcellular location">
    <subcellularLocation>
        <location evidence="1 8">Nucleus</location>
    </subcellularLocation>
</comment>
<feature type="compositionally biased region" description="Basic residues" evidence="9">
    <location>
        <begin position="462"/>
        <end position="477"/>
    </location>
</feature>
<keyword evidence="6 8" id="KW-0131">Cell cycle</keyword>
<dbReference type="GO" id="GO:0031261">
    <property type="term" value="C:DNA replication preinitiation complex"/>
    <property type="evidence" value="ECO:0007669"/>
    <property type="project" value="TreeGrafter"/>
</dbReference>
<sequence length="609" mass="68339">MVNGVEWCFGCHSFKWVGRVQSRVAFSRRRRYPPAPRCTASFSLRNHTRHSNPHAHFYNQPWPPSSILRWPTSAMPFVSTSRPGRRNLPKAMVAAKQDAPISRPTRTLVCCCPAREKALRTDPSAVAARYKEYHRLRDILDGKSKPQPPAPASPKRKADPPIAGFSQTPTKKARTTAATPTRRGIDILRHPRDDMLHLSPSKLFSPTAHLQPAMLGPTPQKDGIVLGLFDLLPTDSPTKQQPQQRTVLGALDPNNLQTPKKRKTSDLHTDDDEDDELQWSGKMARMGRTPVSEGKRHFLDQFATPQKRRGHDQREAETPSSRGQATTPVFLRRDFRPMPALAEQPTSPRIPRKPRSFTRTLSTILQERRREKEEDARKEAEAKRQAELEAEAAERENDPDDDEEEAMREMEDGYVPAPAAPAEKPSNVLVEDSQFDMKLGADGENVSDSEGSEAGATGQPRRLWKKKGAKRQTRRVNMRPVRSRPPPQQPQTTATLDSGDESDATVAETQLPASQAEPPSEAFDDSDSTAVEDERDELEHTPKKRKAQSDKKKQAEAQEPATKKPAEKESVVKKAARKISAQAHANFRKLNIKNKNSKANGRGWGRNRR</sequence>
<evidence type="ECO:0000256" key="3">
    <source>
        <dbReference type="ARBA" id="ARBA00018363"/>
    </source>
</evidence>
<gene>
    <name evidence="10" type="ORF">MPH_05018</name>
</gene>
<dbReference type="VEuPathDB" id="FungiDB:MPH_05018"/>
<reference evidence="10 11" key="1">
    <citation type="journal article" date="2012" name="BMC Genomics">
        <title>Tools to kill: Genome of one of the most destructive plant pathogenic fungi Macrophomina phaseolina.</title>
        <authorList>
            <person name="Islam M.S."/>
            <person name="Haque M.S."/>
            <person name="Islam M.M."/>
            <person name="Emdad E.M."/>
            <person name="Halim A."/>
            <person name="Hossen Q.M.M."/>
            <person name="Hossain M.Z."/>
            <person name="Ahmed B."/>
            <person name="Rahim S."/>
            <person name="Rahman M.S."/>
            <person name="Alam M.M."/>
            <person name="Hou S."/>
            <person name="Wan X."/>
            <person name="Saito J.A."/>
            <person name="Alam M."/>
        </authorList>
    </citation>
    <scope>NUCLEOTIDE SEQUENCE [LARGE SCALE GENOMIC DNA]</scope>
    <source>
        <strain evidence="10 11">MS6</strain>
    </source>
</reference>
<keyword evidence="4 8" id="KW-0235">DNA replication</keyword>
<protein>
    <recommendedName>
        <fullName evidence="3 8">DNA replication regulator SLD2</fullName>
    </recommendedName>
</protein>
<evidence type="ECO:0000256" key="8">
    <source>
        <dbReference type="RuleBase" id="RU367067"/>
    </source>
</evidence>
<proteinExistence type="inferred from homology"/>
<dbReference type="eggNOG" id="ENOG502SCF7">
    <property type="taxonomic scope" value="Eukaryota"/>
</dbReference>
<dbReference type="PANTHER" id="PTHR28124:SF1">
    <property type="entry name" value="DNA REPLICATION REGULATOR SLD2"/>
    <property type="match status" value="1"/>
</dbReference>
<feature type="compositionally biased region" description="Polar residues" evidence="9">
    <location>
        <begin position="318"/>
        <end position="327"/>
    </location>
</feature>
<organism evidence="10 11">
    <name type="scientific">Macrophomina phaseolina (strain MS6)</name>
    <name type="common">Charcoal rot fungus</name>
    <dbReference type="NCBI Taxonomy" id="1126212"/>
    <lineage>
        <taxon>Eukaryota</taxon>
        <taxon>Fungi</taxon>
        <taxon>Dikarya</taxon>
        <taxon>Ascomycota</taxon>
        <taxon>Pezizomycotina</taxon>
        <taxon>Dothideomycetes</taxon>
        <taxon>Dothideomycetes incertae sedis</taxon>
        <taxon>Botryosphaeriales</taxon>
        <taxon>Botryosphaeriaceae</taxon>
        <taxon>Macrophomina</taxon>
    </lineage>
</organism>
<feature type="compositionally biased region" description="Basic residues" evidence="9">
    <location>
        <begin position="586"/>
        <end position="596"/>
    </location>
</feature>
<dbReference type="OrthoDB" id="8775810at2759"/>
<dbReference type="EMBL" id="AHHD01000227">
    <property type="protein sequence ID" value="EKG17738.1"/>
    <property type="molecule type" value="Genomic_DNA"/>
</dbReference>
<dbReference type="STRING" id="1126212.K2RSN4"/>
<evidence type="ECO:0000256" key="4">
    <source>
        <dbReference type="ARBA" id="ARBA00022705"/>
    </source>
</evidence>
<accession>K2RSN4</accession>
<evidence type="ECO:0000313" key="11">
    <source>
        <dbReference type="Proteomes" id="UP000007129"/>
    </source>
</evidence>
<evidence type="ECO:0000256" key="1">
    <source>
        <dbReference type="ARBA" id="ARBA00004123"/>
    </source>
</evidence>
<comment type="function">
    <text evidence="7 8">Has a role in the initiation of DNA replication. Required at S-phase checkpoint.</text>
</comment>
<feature type="compositionally biased region" description="Acidic residues" evidence="9">
    <location>
        <begin position="522"/>
        <end position="536"/>
    </location>
</feature>
<dbReference type="GO" id="GO:0000727">
    <property type="term" value="P:double-strand break repair via break-induced replication"/>
    <property type="evidence" value="ECO:0007669"/>
    <property type="project" value="TreeGrafter"/>
</dbReference>